<feature type="compositionally biased region" description="Polar residues" evidence="1">
    <location>
        <begin position="46"/>
        <end position="61"/>
    </location>
</feature>
<gene>
    <name evidence="2" type="ORF">PoB_003625600</name>
</gene>
<comment type="caution">
    <text evidence="2">The sequence shown here is derived from an EMBL/GenBank/DDBJ whole genome shotgun (WGS) entry which is preliminary data.</text>
</comment>
<keyword evidence="3" id="KW-1185">Reference proteome</keyword>
<accession>A0AAV4AT51</accession>
<reference evidence="2 3" key="1">
    <citation type="journal article" date="2021" name="Elife">
        <title>Chloroplast acquisition without the gene transfer in kleptoplastic sea slugs, Plakobranchus ocellatus.</title>
        <authorList>
            <person name="Maeda T."/>
            <person name="Takahashi S."/>
            <person name="Yoshida T."/>
            <person name="Shimamura S."/>
            <person name="Takaki Y."/>
            <person name="Nagai Y."/>
            <person name="Toyoda A."/>
            <person name="Suzuki Y."/>
            <person name="Arimoto A."/>
            <person name="Ishii H."/>
            <person name="Satoh N."/>
            <person name="Nishiyama T."/>
            <person name="Hasebe M."/>
            <person name="Maruyama T."/>
            <person name="Minagawa J."/>
            <person name="Obokata J."/>
            <person name="Shigenobu S."/>
        </authorList>
    </citation>
    <scope>NUCLEOTIDE SEQUENCE [LARGE SCALE GENOMIC DNA]</scope>
</reference>
<dbReference type="AlphaFoldDB" id="A0AAV4AT51"/>
<name>A0AAV4AT51_9GAST</name>
<feature type="region of interest" description="Disordered" evidence="1">
    <location>
        <begin position="37"/>
        <end position="74"/>
    </location>
</feature>
<proteinExistence type="predicted"/>
<dbReference type="EMBL" id="BLXT01004117">
    <property type="protein sequence ID" value="GFO09751.1"/>
    <property type="molecule type" value="Genomic_DNA"/>
</dbReference>
<dbReference type="Proteomes" id="UP000735302">
    <property type="component" value="Unassembled WGS sequence"/>
</dbReference>
<organism evidence="2 3">
    <name type="scientific">Plakobranchus ocellatus</name>
    <dbReference type="NCBI Taxonomy" id="259542"/>
    <lineage>
        <taxon>Eukaryota</taxon>
        <taxon>Metazoa</taxon>
        <taxon>Spiralia</taxon>
        <taxon>Lophotrochozoa</taxon>
        <taxon>Mollusca</taxon>
        <taxon>Gastropoda</taxon>
        <taxon>Heterobranchia</taxon>
        <taxon>Euthyneura</taxon>
        <taxon>Panpulmonata</taxon>
        <taxon>Sacoglossa</taxon>
        <taxon>Placobranchoidea</taxon>
        <taxon>Plakobranchidae</taxon>
        <taxon>Plakobranchus</taxon>
    </lineage>
</organism>
<protein>
    <submittedName>
        <fullName evidence="2">Uncharacterized protein</fullName>
    </submittedName>
</protein>
<evidence type="ECO:0000256" key="1">
    <source>
        <dbReference type="SAM" id="MobiDB-lite"/>
    </source>
</evidence>
<evidence type="ECO:0000313" key="2">
    <source>
        <dbReference type="EMBL" id="GFO09751.1"/>
    </source>
</evidence>
<sequence>MFSVYLYGRVLFQPRQTDNPIEGAGNDHNKVISGFRASVRPGRRWQGSSSRQKGPCTSQGGLASHRATDAPIWQ</sequence>
<evidence type="ECO:0000313" key="3">
    <source>
        <dbReference type="Proteomes" id="UP000735302"/>
    </source>
</evidence>